<evidence type="ECO:0000313" key="1">
    <source>
        <dbReference type="EMBL" id="KAJ8126169.1"/>
    </source>
</evidence>
<accession>A0ACC2JFB9</accession>
<gene>
    <name evidence="1" type="ORF">O1611_g7469</name>
</gene>
<organism evidence="1 2">
    <name type="scientific">Lasiodiplodia mahajangana</name>
    <dbReference type="NCBI Taxonomy" id="1108764"/>
    <lineage>
        <taxon>Eukaryota</taxon>
        <taxon>Fungi</taxon>
        <taxon>Dikarya</taxon>
        <taxon>Ascomycota</taxon>
        <taxon>Pezizomycotina</taxon>
        <taxon>Dothideomycetes</taxon>
        <taxon>Dothideomycetes incertae sedis</taxon>
        <taxon>Botryosphaeriales</taxon>
        <taxon>Botryosphaeriaceae</taxon>
        <taxon>Lasiodiplodia</taxon>
    </lineage>
</organism>
<keyword evidence="2" id="KW-1185">Reference proteome</keyword>
<comment type="caution">
    <text evidence="1">The sequence shown here is derived from an EMBL/GenBank/DDBJ whole genome shotgun (WGS) entry which is preliminary data.</text>
</comment>
<proteinExistence type="predicted"/>
<sequence length="391" mass="45220">MDLTPIWLRDRRHFMFYASVMIFILGMYNLFRVSPYVALVSTDSYTPIPHFVDEKGHQNPCASLHGLEDVFVIVRTGSNEVYQKLPPLLNTSLPCFRHYGIWSDMEEDFAGQHIANSLDEIDPRLIEHHPEFEYYRHLQEHGRGIASSAETAGWVDAPNTDLGRDTPAWKLDKWKFLPIAKKAYYQHPTSKWYIFIECDTYVLWGSLLAYLSKVDSSHPYYIGRQMNIAKDVFAYGGASIIISNSAMKKLVEQHAAHIEDYNKLTISQWAGDYVLSRVMFDAGIQLSQIWPTLEGETPAALDMKSTSTKGYPIWCYYVASYHHMAPDDIYAYHEFDRSWDYRKRGFPRHGDVFRHMLYPQMRAMIYGWDNLSSDIKGENMSCQASELTLVG</sequence>
<evidence type="ECO:0000313" key="2">
    <source>
        <dbReference type="Proteomes" id="UP001153332"/>
    </source>
</evidence>
<dbReference type="EMBL" id="JAPUUL010001989">
    <property type="protein sequence ID" value="KAJ8126169.1"/>
    <property type="molecule type" value="Genomic_DNA"/>
</dbReference>
<dbReference type="Proteomes" id="UP001153332">
    <property type="component" value="Unassembled WGS sequence"/>
</dbReference>
<name>A0ACC2JFB9_9PEZI</name>
<protein>
    <submittedName>
        <fullName evidence="1">Uncharacterized protein</fullName>
    </submittedName>
</protein>
<reference evidence="1" key="1">
    <citation type="submission" date="2022-12" db="EMBL/GenBank/DDBJ databases">
        <title>Genome Sequence of Lasiodiplodia mahajangana.</title>
        <authorList>
            <person name="Buettner E."/>
        </authorList>
    </citation>
    <scope>NUCLEOTIDE SEQUENCE</scope>
    <source>
        <strain evidence="1">VT137</strain>
    </source>
</reference>